<sequence length="63" mass="6794">MSNKLTGKNNCSLLLFVMNGIKTAIAINGVKLAGITNLAKTIQKINRPADFKNSFMIILVSVT</sequence>
<gene>
    <name evidence="1" type="ORF">METZ01_LOCUS270390</name>
</gene>
<protein>
    <submittedName>
        <fullName evidence="1">Uncharacterized protein</fullName>
    </submittedName>
</protein>
<organism evidence="1">
    <name type="scientific">marine metagenome</name>
    <dbReference type="NCBI Taxonomy" id="408172"/>
    <lineage>
        <taxon>unclassified sequences</taxon>
        <taxon>metagenomes</taxon>
        <taxon>ecological metagenomes</taxon>
    </lineage>
</organism>
<reference evidence="1" key="1">
    <citation type="submission" date="2018-05" db="EMBL/GenBank/DDBJ databases">
        <authorList>
            <person name="Lanie J.A."/>
            <person name="Ng W.-L."/>
            <person name="Kazmierczak K.M."/>
            <person name="Andrzejewski T.M."/>
            <person name="Davidsen T.M."/>
            <person name="Wayne K.J."/>
            <person name="Tettelin H."/>
            <person name="Glass J.I."/>
            <person name="Rusch D."/>
            <person name="Podicherti R."/>
            <person name="Tsui H.-C.T."/>
            <person name="Winkler M.E."/>
        </authorList>
    </citation>
    <scope>NUCLEOTIDE SEQUENCE</scope>
</reference>
<accession>A0A382K0K5</accession>
<dbReference type="AlphaFoldDB" id="A0A382K0K5"/>
<evidence type="ECO:0000313" key="1">
    <source>
        <dbReference type="EMBL" id="SVC17536.1"/>
    </source>
</evidence>
<proteinExistence type="predicted"/>
<name>A0A382K0K5_9ZZZZ</name>
<dbReference type="EMBL" id="UINC01077423">
    <property type="protein sequence ID" value="SVC17536.1"/>
    <property type="molecule type" value="Genomic_DNA"/>
</dbReference>